<keyword evidence="1" id="KW-0430">Lectin</keyword>
<gene>
    <name evidence="4 5" type="primary">LOC101856665</name>
</gene>
<proteinExistence type="predicted"/>
<organism evidence="3 5">
    <name type="scientific">Aplysia californica</name>
    <name type="common">California sea hare</name>
    <dbReference type="NCBI Taxonomy" id="6500"/>
    <lineage>
        <taxon>Eukaryota</taxon>
        <taxon>Metazoa</taxon>
        <taxon>Spiralia</taxon>
        <taxon>Lophotrochozoa</taxon>
        <taxon>Mollusca</taxon>
        <taxon>Gastropoda</taxon>
        <taxon>Heterobranchia</taxon>
        <taxon>Euthyneura</taxon>
        <taxon>Tectipleura</taxon>
        <taxon>Aplysiida</taxon>
        <taxon>Aplysioidea</taxon>
        <taxon>Aplysiidae</taxon>
        <taxon>Aplysia</taxon>
    </lineage>
</organism>
<feature type="domain" description="Galectin" evidence="2">
    <location>
        <begin position="425"/>
        <end position="558"/>
    </location>
</feature>
<feature type="domain" description="Galectin" evidence="2">
    <location>
        <begin position="287"/>
        <end position="418"/>
    </location>
</feature>
<feature type="domain" description="Galectin" evidence="2">
    <location>
        <begin position="13"/>
        <end position="143"/>
    </location>
</feature>
<dbReference type="CDD" id="cd00070">
    <property type="entry name" value="GLECT"/>
    <property type="match status" value="4"/>
</dbReference>
<evidence type="ECO:0000259" key="2">
    <source>
        <dbReference type="PROSITE" id="PS51304"/>
    </source>
</evidence>
<protein>
    <submittedName>
        <fullName evidence="4 5">Uncharacterized protein LOC101856665 isoform X1</fullName>
    </submittedName>
</protein>
<dbReference type="InterPro" id="IPR001079">
    <property type="entry name" value="Galectin_CRD"/>
</dbReference>
<evidence type="ECO:0000313" key="5">
    <source>
        <dbReference type="RefSeq" id="XP_035826036.1"/>
    </source>
</evidence>
<evidence type="ECO:0000256" key="1">
    <source>
        <dbReference type="ARBA" id="ARBA00022734"/>
    </source>
</evidence>
<name>A0ABM1VUE4_APLCA</name>
<evidence type="ECO:0000313" key="4">
    <source>
        <dbReference type="RefSeq" id="XP_012938790.1"/>
    </source>
</evidence>
<sequence>MAYRRTNQINPPDYTYIPGGLNVGCQIIIRGRVPYGEERFSINLQNDQEDGCDVPLHFNPRVDSGTVVRNSYQGDWGDEELDIPFFPFSSGSKFTIRIWVGPDFYFIIVNGKDFIRYNHRLSFEDVRYLRLGEGAEYYESTIQNQCNRVPYRGEFPGGLKMGKALRVRGYVNDDAERFAINFNADPDGETVGVHFNPRPDQEDVVLNSRVGDWQEEERGQGWFPFHRGQFFDVLFIAWDGRFMIYVNEKYFTSYDFRVQPEDIYFLDIEGDVTLMDVEFTDPLPGDYIKEIPSGLEKSDLIVTKGFFYPEGNRFAINLMYGTSMDDDVGLHFNPRRDQGEVILNSKDDGDWQEEERHDLPHPFVEMLPFQVEIVVKKNKFKIYVNGRKLTSFRARGNVEDIKGINVQGEAYIYEVKILRRVERPFVDKLPGNLDPGSWISLIGTPKKEADSFAINLQCGDDPEYGSDVAFHFNPRFSGEDSIRNTLECGDWGEEEREQPNFPFEPEDRFEINILRLPDAYRVFVNQQLYVDYAHRINPDRVCHLMLTGDCNFFEPEFY</sequence>
<accession>A0ABM1VUE4</accession>
<dbReference type="PROSITE" id="PS51304">
    <property type="entry name" value="GALECTIN"/>
    <property type="match status" value="4"/>
</dbReference>
<dbReference type="Proteomes" id="UP000694888">
    <property type="component" value="Unplaced"/>
</dbReference>
<dbReference type="RefSeq" id="XP_012938790.1">
    <property type="nucleotide sequence ID" value="XM_013083336.2"/>
</dbReference>
<dbReference type="GeneID" id="101856665"/>
<reference evidence="4 5" key="1">
    <citation type="submission" date="2025-05" db="UniProtKB">
        <authorList>
            <consortium name="RefSeq"/>
        </authorList>
    </citation>
    <scope>IDENTIFICATION</scope>
</reference>
<dbReference type="Gene3D" id="2.60.120.200">
    <property type="match status" value="4"/>
</dbReference>
<dbReference type="PANTHER" id="PTHR11346:SF176">
    <property type="entry name" value="32 KDA BETA-GALACTOSIDE-BINDING LECTIN LEC-3"/>
    <property type="match status" value="1"/>
</dbReference>
<dbReference type="RefSeq" id="XP_035826036.1">
    <property type="nucleotide sequence ID" value="XM_035970143.1"/>
</dbReference>
<dbReference type="SMART" id="SM00276">
    <property type="entry name" value="GLECT"/>
    <property type="match status" value="4"/>
</dbReference>
<dbReference type="InterPro" id="IPR044156">
    <property type="entry name" value="Galectin-like"/>
</dbReference>
<dbReference type="Pfam" id="PF00337">
    <property type="entry name" value="Gal-bind_lectin"/>
    <property type="match status" value="4"/>
</dbReference>
<dbReference type="SUPFAM" id="SSF49899">
    <property type="entry name" value="Concanavalin A-like lectins/glucanases"/>
    <property type="match status" value="4"/>
</dbReference>
<evidence type="ECO:0000313" key="3">
    <source>
        <dbReference type="Proteomes" id="UP000694888"/>
    </source>
</evidence>
<dbReference type="PANTHER" id="PTHR11346">
    <property type="entry name" value="GALECTIN"/>
    <property type="match status" value="1"/>
</dbReference>
<dbReference type="InterPro" id="IPR013320">
    <property type="entry name" value="ConA-like_dom_sf"/>
</dbReference>
<feature type="domain" description="Galectin" evidence="2">
    <location>
        <begin position="151"/>
        <end position="280"/>
    </location>
</feature>
<keyword evidence="3" id="KW-1185">Reference proteome</keyword>
<dbReference type="SMART" id="SM00908">
    <property type="entry name" value="Gal-bind_lectin"/>
    <property type="match status" value="4"/>
</dbReference>